<feature type="transmembrane region" description="Helical" evidence="7">
    <location>
        <begin position="221"/>
        <end position="242"/>
    </location>
</feature>
<feature type="transmembrane region" description="Helical" evidence="7">
    <location>
        <begin position="38"/>
        <end position="65"/>
    </location>
</feature>
<protein>
    <submittedName>
        <fullName evidence="8">AI-2E family transporter</fullName>
    </submittedName>
</protein>
<feature type="transmembrane region" description="Helical" evidence="7">
    <location>
        <begin position="85"/>
        <end position="107"/>
    </location>
</feature>
<evidence type="ECO:0000313" key="9">
    <source>
        <dbReference type="Proteomes" id="UP000529417"/>
    </source>
</evidence>
<proteinExistence type="inferred from homology"/>
<dbReference type="GO" id="GO:0055085">
    <property type="term" value="P:transmembrane transport"/>
    <property type="evidence" value="ECO:0007669"/>
    <property type="project" value="TreeGrafter"/>
</dbReference>
<feature type="transmembrane region" description="Helical" evidence="7">
    <location>
        <begin position="317"/>
        <end position="350"/>
    </location>
</feature>
<evidence type="ECO:0000256" key="5">
    <source>
        <dbReference type="ARBA" id="ARBA00023136"/>
    </source>
</evidence>
<evidence type="ECO:0000256" key="4">
    <source>
        <dbReference type="ARBA" id="ARBA00022989"/>
    </source>
</evidence>
<comment type="subcellular location">
    <subcellularLocation>
        <location evidence="1">Membrane</location>
        <topology evidence="1">Multi-pass membrane protein</topology>
    </subcellularLocation>
</comment>
<dbReference type="Proteomes" id="UP000529417">
    <property type="component" value="Unassembled WGS sequence"/>
</dbReference>
<feature type="transmembrane region" description="Helical" evidence="7">
    <location>
        <begin position="249"/>
        <end position="269"/>
    </location>
</feature>
<dbReference type="PANTHER" id="PTHR21716">
    <property type="entry name" value="TRANSMEMBRANE PROTEIN"/>
    <property type="match status" value="1"/>
</dbReference>
<keyword evidence="3 7" id="KW-0812">Transmembrane</keyword>
<evidence type="ECO:0000313" key="8">
    <source>
        <dbReference type="EMBL" id="NYS26234.1"/>
    </source>
</evidence>
<dbReference type="InterPro" id="IPR002549">
    <property type="entry name" value="AI-2E-like"/>
</dbReference>
<evidence type="ECO:0000256" key="1">
    <source>
        <dbReference type="ARBA" id="ARBA00004141"/>
    </source>
</evidence>
<feature type="transmembrane region" description="Helical" evidence="7">
    <location>
        <begin position="275"/>
        <end position="296"/>
    </location>
</feature>
<organism evidence="8 9">
    <name type="scientific">Rhabdonatronobacter sediminivivens</name>
    <dbReference type="NCBI Taxonomy" id="2743469"/>
    <lineage>
        <taxon>Bacteria</taxon>
        <taxon>Pseudomonadati</taxon>
        <taxon>Pseudomonadota</taxon>
        <taxon>Alphaproteobacteria</taxon>
        <taxon>Rhodobacterales</taxon>
        <taxon>Paracoccaceae</taxon>
        <taxon>Rhabdonatronobacter</taxon>
    </lineage>
</organism>
<feature type="region of interest" description="Disordered" evidence="6">
    <location>
        <begin position="1"/>
        <end position="26"/>
    </location>
</feature>
<evidence type="ECO:0000256" key="3">
    <source>
        <dbReference type="ARBA" id="ARBA00022692"/>
    </source>
</evidence>
<sequence>MDQNTTLGPGDEVHQTTHAPDRRHASEDFVRRPQSDMILLTAGLLLLAYLLGEVLLLVFAAVLLAVGLDGAARAIAARLPVSRGWALVGVALGVAAVILGALSLSAARLVQQFQELRNTLVDSVEAVQAWLSEQGATALIEELDDGDGGLAGSVGDLAGHAMTFGMSAVGGVASAIILIVLTMFLAANPALYRGGLVRLVPPGRRAMAQDTLSALAHALRWWFLGQLASMVLLGITVGLGLLAMGIELWFALGVLTALLTFIPFLGPLIATVPIVAVGFAEGTQTGLIVLIGYIVIQNIEGNVLVPMIQQKAVDLAPALLISVQVLLSIVFGVVGLMLAAPLTIVAMVAVQKIWVEHTLGEKIT</sequence>
<gene>
    <name evidence="8" type="ORF">HUK65_14685</name>
</gene>
<reference evidence="8 9" key="1">
    <citation type="journal article" date="2000" name="Arch. Microbiol.">
        <title>Rhodobaca bogoriensis gen. nov. and sp. nov., an alkaliphilic purple nonsulfur bacterium from African Rift Valley soda lakes.</title>
        <authorList>
            <person name="Milford A.D."/>
            <person name="Achenbach L.A."/>
            <person name="Jung D.O."/>
            <person name="Madigan M.T."/>
        </authorList>
    </citation>
    <scope>NUCLEOTIDE SEQUENCE [LARGE SCALE GENOMIC DNA]</scope>
    <source>
        <strain evidence="8 9">2376</strain>
    </source>
</reference>
<evidence type="ECO:0000256" key="7">
    <source>
        <dbReference type="SAM" id="Phobius"/>
    </source>
</evidence>
<dbReference type="GO" id="GO:0016020">
    <property type="term" value="C:membrane"/>
    <property type="evidence" value="ECO:0007669"/>
    <property type="project" value="UniProtKB-SubCell"/>
</dbReference>
<feature type="compositionally biased region" description="Basic and acidic residues" evidence="6">
    <location>
        <begin position="11"/>
        <end position="26"/>
    </location>
</feature>
<evidence type="ECO:0000256" key="2">
    <source>
        <dbReference type="ARBA" id="ARBA00009773"/>
    </source>
</evidence>
<feature type="transmembrane region" description="Helical" evidence="7">
    <location>
        <begin position="168"/>
        <end position="187"/>
    </location>
</feature>
<keyword evidence="5 7" id="KW-0472">Membrane</keyword>
<dbReference type="AlphaFoldDB" id="A0A7Z0I2C5"/>
<evidence type="ECO:0000256" key="6">
    <source>
        <dbReference type="SAM" id="MobiDB-lite"/>
    </source>
</evidence>
<keyword evidence="4 7" id="KW-1133">Transmembrane helix</keyword>
<comment type="similarity">
    <text evidence="2">Belongs to the autoinducer-2 exporter (AI-2E) (TC 2.A.86) family.</text>
</comment>
<comment type="caution">
    <text evidence="8">The sequence shown here is derived from an EMBL/GenBank/DDBJ whole genome shotgun (WGS) entry which is preliminary data.</text>
</comment>
<dbReference type="EMBL" id="JACBXS010000037">
    <property type="protein sequence ID" value="NYS26234.1"/>
    <property type="molecule type" value="Genomic_DNA"/>
</dbReference>
<accession>A0A7Z0I2C5</accession>
<keyword evidence="9" id="KW-1185">Reference proteome</keyword>
<name>A0A7Z0I2C5_9RHOB</name>
<dbReference type="Pfam" id="PF01594">
    <property type="entry name" value="AI-2E_transport"/>
    <property type="match status" value="1"/>
</dbReference>
<dbReference type="PANTHER" id="PTHR21716:SF62">
    <property type="entry name" value="TRANSPORT PROTEIN YDBI-RELATED"/>
    <property type="match status" value="1"/>
</dbReference>